<sequence>MPTVKETIDAFDRQNGNECIRIGDWLYFSNGAKRDANPYGVLYDPPSDEFLRLKHIEMYREELLRRAINALERQRENFLAEISFAVNHGYHPPYSQEDVKQELEPLIKEVRRLQRHLREIQRKLEAMPSEVEKRHAEASRAFNRSQGESVLAVLRSIKI</sequence>
<feature type="coiled-coil region" evidence="1">
    <location>
        <begin position="61"/>
        <end position="123"/>
    </location>
</feature>
<dbReference type="STRING" id="530564.Psta_2247"/>
<proteinExistence type="predicted"/>
<keyword evidence="3" id="KW-1185">Reference proteome</keyword>
<accession>D2R2S8</accession>
<dbReference type="OrthoDB" id="10004677at2"/>
<dbReference type="HOGENOM" id="CLU_1659128_0_0_0"/>
<evidence type="ECO:0000313" key="3">
    <source>
        <dbReference type="Proteomes" id="UP000001887"/>
    </source>
</evidence>
<dbReference type="Proteomes" id="UP000001887">
    <property type="component" value="Chromosome"/>
</dbReference>
<evidence type="ECO:0000313" key="2">
    <source>
        <dbReference type="EMBL" id="ADB16918.1"/>
    </source>
</evidence>
<protein>
    <submittedName>
        <fullName evidence="2">Uncharacterized protein</fullName>
    </submittedName>
</protein>
<name>D2R2S8_PIRSD</name>
<gene>
    <name evidence="2" type="ordered locus">Psta_2247</name>
</gene>
<dbReference type="EMBL" id="CP001848">
    <property type="protein sequence ID" value="ADB16918.1"/>
    <property type="molecule type" value="Genomic_DNA"/>
</dbReference>
<dbReference type="AlphaFoldDB" id="D2R2S8"/>
<dbReference type="KEGG" id="psl:Psta_2247"/>
<evidence type="ECO:0000256" key="1">
    <source>
        <dbReference type="SAM" id="Coils"/>
    </source>
</evidence>
<organism evidence="2 3">
    <name type="scientific">Pirellula staleyi (strain ATCC 27377 / DSM 6068 / ICPB 4128)</name>
    <name type="common">Pirella staleyi</name>
    <dbReference type="NCBI Taxonomy" id="530564"/>
    <lineage>
        <taxon>Bacteria</taxon>
        <taxon>Pseudomonadati</taxon>
        <taxon>Planctomycetota</taxon>
        <taxon>Planctomycetia</taxon>
        <taxon>Pirellulales</taxon>
        <taxon>Pirellulaceae</taxon>
        <taxon>Pirellula</taxon>
    </lineage>
</organism>
<keyword evidence="1" id="KW-0175">Coiled coil</keyword>
<reference evidence="2 3" key="1">
    <citation type="journal article" date="2009" name="Stand. Genomic Sci.">
        <title>Complete genome sequence of Pirellula staleyi type strain (ATCC 27377).</title>
        <authorList>
            <person name="Clum A."/>
            <person name="Tindall B.J."/>
            <person name="Sikorski J."/>
            <person name="Ivanova N."/>
            <person name="Mavrommatis K."/>
            <person name="Lucas S."/>
            <person name="Glavina del Rio T."/>
            <person name="Nolan M."/>
            <person name="Chen F."/>
            <person name="Tice H."/>
            <person name="Pitluck S."/>
            <person name="Cheng J.F."/>
            <person name="Chertkov O."/>
            <person name="Brettin T."/>
            <person name="Han C."/>
            <person name="Detter J.C."/>
            <person name="Kuske C."/>
            <person name="Bruce D."/>
            <person name="Goodwin L."/>
            <person name="Ovchinikova G."/>
            <person name="Pati A."/>
            <person name="Mikhailova N."/>
            <person name="Chen A."/>
            <person name="Palaniappan K."/>
            <person name="Land M."/>
            <person name="Hauser L."/>
            <person name="Chang Y.J."/>
            <person name="Jeffries C.D."/>
            <person name="Chain P."/>
            <person name="Rohde M."/>
            <person name="Goker M."/>
            <person name="Bristow J."/>
            <person name="Eisen J.A."/>
            <person name="Markowitz V."/>
            <person name="Hugenholtz P."/>
            <person name="Kyrpides N.C."/>
            <person name="Klenk H.P."/>
            <person name="Lapidus A."/>
        </authorList>
    </citation>
    <scope>NUCLEOTIDE SEQUENCE [LARGE SCALE GENOMIC DNA]</scope>
    <source>
        <strain evidence="3">ATCC 27377 / DSM 6068 / ICPB 4128</strain>
    </source>
</reference>